<feature type="transmembrane region" description="Helical" evidence="1">
    <location>
        <begin position="61"/>
        <end position="82"/>
    </location>
</feature>
<comment type="caution">
    <text evidence="2">The sequence shown here is derived from an EMBL/GenBank/DDBJ whole genome shotgun (WGS) entry which is preliminary data.</text>
</comment>
<evidence type="ECO:0000313" key="2">
    <source>
        <dbReference type="EMBL" id="MFC0216321.1"/>
    </source>
</evidence>
<dbReference type="InterPro" id="IPR025620">
    <property type="entry name" value="YlaH"/>
</dbReference>
<dbReference type="Pfam" id="PF14036">
    <property type="entry name" value="YlaH"/>
    <property type="match status" value="1"/>
</dbReference>
<keyword evidence="1" id="KW-0812">Transmembrane</keyword>
<dbReference type="Proteomes" id="UP001589776">
    <property type="component" value="Unassembled WGS sequence"/>
</dbReference>
<dbReference type="EMBL" id="JBHLWN010000117">
    <property type="protein sequence ID" value="MFC0216321.1"/>
    <property type="molecule type" value="Genomic_DNA"/>
</dbReference>
<evidence type="ECO:0000313" key="3">
    <source>
        <dbReference type="Proteomes" id="UP001589776"/>
    </source>
</evidence>
<keyword evidence="1" id="KW-1133">Transmembrane helix</keyword>
<feature type="transmembrane region" description="Helical" evidence="1">
    <location>
        <begin position="6"/>
        <end position="24"/>
    </location>
</feature>
<reference evidence="2 3" key="1">
    <citation type="submission" date="2024-09" db="EMBL/GenBank/DDBJ databases">
        <authorList>
            <person name="Sun Q."/>
            <person name="Mori K."/>
        </authorList>
    </citation>
    <scope>NUCLEOTIDE SEQUENCE [LARGE SCALE GENOMIC DNA]</scope>
    <source>
        <strain evidence="2 3">CCM 7759</strain>
    </source>
</reference>
<sequence>MTDWLREHTLITYILIFVMVAYVYHKVFATRKLPLLKLLLVYAAMAFGCYILLIFQIFGLPIVLCIAVALLLMLMTGVRAYAEKRQNRNASSQSQK</sequence>
<feature type="transmembrane region" description="Helical" evidence="1">
    <location>
        <begin position="36"/>
        <end position="55"/>
    </location>
</feature>
<evidence type="ECO:0000256" key="1">
    <source>
        <dbReference type="SAM" id="Phobius"/>
    </source>
</evidence>
<proteinExistence type="predicted"/>
<keyword evidence="1" id="KW-0472">Membrane</keyword>
<keyword evidence="3" id="KW-1185">Reference proteome</keyword>
<dbReference type="RefSeq" id="WP_377474376.1">
    <property type="nucleotide sequence ID" value="NZ_JBHLWN010000117.1"/>
</dbReference>
<accession>A0ABV6DUL1</accession>
<protein>
    <submittedName>
        <fullName evidence="2">YlaH-like family protein</fullName>
    </submittedName>
</protein>
<name>A0ABV6DUL1_9BACL</name>
<organism evidence="2 3">
    <name type="scientific">Paenibacillus chartarius</name>
    <dbReference type="NCBI Taxonomy" id="747481"/>
    <lineage>
        <taxon>Bacteria</taxon>
        <taxon>Bacillati</taxon>
        <taxon>Bacillota</taxon>
        <taxon>Bacilli</taxon>
        <taxon>Bacillales</taxon>
        <taxon>Paenibacillaceae</taxon>
        <taxon>Paenibacillus</taxon>
    </lineage>
</organism>
<gene>
    <name evidence="2" type="ORF">ACFFK0_28390</name>
</gene>